<dbReference type="PATRIC" id="fig|742159.3.peg.1276"/>
<evidence type="ECO:0000256" key="4">
    <source>
        <dbReference type="ARBA" id="ARBA00022723"/>
    </source>
</evidence>
<keyword evidence="7 9" id="KW-0503">Monooxygenase</keyword>
<keyword evidence="5 9" id="KW-0560">Oxidoreductase</keyword>
<feature type="binding site" evidence="9">
    <location>
        <position position="210"/>
    </location>
    <ligand>
        <name>Fe cation</name>
        <dbReference type="ChEBI" id="CHEBI:24875"/>
        <label>2</label>
    </ligand>
</feature>
<dbReference type="GO" id="GO:0008682">
    <property type="term" value="F:3-demethoxyubiquinol 3-hydroxylase activity"/>
    <property type="evidence" value="ECO:0007669"/>
    <property type="project" value="UniProtKB-EC"/>
</dbReference>
<keyword evidence="4 9" id="KW-0479">Metal-binding</keyword>
<keyword evidence="6 9" id="KW-0408">Iron</keyword>
<dbReference type="PANTHER" id="PTHR11237:SF4">
    <property type="entry name" value="5-DEMETHOXYUBIQUINONE HYDROXYLASE, MITOCHONDRIAL"/>
    <property type="match status" value="1"/>
</dbReference>
<evidence type="ECO:0000256" key="2">
    <source>
        <dbReference type="ARBA" id="ARBA00022475"/>
    </source>
</evidence>
<protein>
    <recommendedName>
        <fullName evidence="9">3-demethoxyubiquinol 3-hydroxylase</fullName>
        <shortName evidence="9">DMQ hydroxylase</shortName>
        <ecNumber evidence="9">1.14.99.60</ecNumber>
    </recommendedName>
    <alternativeName>
        <fullName evidence="9">2-nonaprenyl-3-methyl-6-methoxy-1,4-benzoquinol hydroxylase</fullName>
    </alternativeName>
</protein>
<dbReference type="EC" id="1.14.99.60" evidence="9"/>
<dbReference type="Proteomes" id="UP000004510">
    <property type="component" value="Unassembled WGS sequence"/>
</dbReference>
<evidence type="ECO:0000256" key="10">
    <source>
        <dbReference type="SAM" id="MobiDB-lite"/>
    </source>
</evidence>
<dbReference type="GO" id="GO:0005886">
    <property type="term" value="C:plasma membrane"/>
    <property type="evidence" value="ECO:0007669"/>
    <property type="project" value="UniProtKB-SubCell"/>
</dbReference>
<keyword evidence="2 9" id="KW-1003">Cell membrane</keyword>
<dbReference type="GO" id="GO:0006744">
    <property type="term" value="P:ubiquinone biosynthetic process"/>
    <property type="evidence" value="ECO:0007669"/>
    <property type="project" value="UniProtKB-UniRule"/>
</dbReference>
<dbReference type="InterPro" id="IPR012347">
    <property type="entry name" value="Ferritin-like"/>
</dbReference>
<evidence type="ECO:0000256" key="9">
    <source>
        <dbReference type="HAMAP-Rule" id="MF_01658"/>
    </source>
</evidence>
<reference evidence="12" key="1">
    <citation type="submission" date="2010-03" db="EMBL/GenBank/DDBJ databases">
        <title>Complete sequence of Mobiluncus curtisii ATCC 43063.</title>
        <authorList>
            <person name="Muzny D."/>
            <person name="Qin X."/>
            <person name="Deng J."/>
            <person name="Jiang H."/>
            <person name="Liu Y."/>
            <person name="Qu J."/>
            <person name="Song X.-Z."/>
            <person name="Zhang L."/>
            <person name="Thornton R."/>
            <person name="Coyle M."/>
            <person name="Francisco L."/>
            <person name="Jackson L."/>
            <person name="Javaid M."/>
            <person name="Korchina V."/>
            <person name="Kovar C."/>
            <person name="Mata R."/>
            <person name="Mathew T."/>
            <person name="Ngo R."/>
            <person name="Nguyen L."/>
            <person name="Nguyen N."/>
            <person name="Okwuonu G."/>
            <person name="Ongeri F."/>
            <person name="Pham C."/>
            <person name="Simmons D."/>
            <person name="Wilczek-Boney K."/>
            <person name="Hale W."/>
            <person name="Jakkamsetti A."/>
            <person name="Pham P."/>
            <person name="Ruth R."/>
            <person name="San Lucas F."/>
            <person name="Warren J."/>
            <person name="Zhang J."/>
            <person name="Zhao Z."/>
            <person name="Zhou C."/>
            <person name="Zhu D."/>
            <person name="Lee S."/>
            <person name="Bess C."/>
            <person name="Blankenburg K."/>
            <person name="Forbes L."/>
            <person name="Fu Q."/>
            <person name="Gubbala S."/>
            <person name="Hirani K."/>
            <person name="Jayaseelan J.C."/>
            <person name="Lara F."/>
            <person name="Munidasa M."/>
            <person name="Palculict T."/>
            <person name="Patil S."/>
            <person name="Pu L.-L."/>
            <person name="Saada N."/>
            <person name="Tang L."/>
            <person name="Weissenberger G."/>
            <person name="Zhu Y."/>
            <person name="Hemphill L."/>
            <person name="Shang Y."/>
            <person name="Youmans B."/>
            <person name="Ayvaz T."/>
            <person name="Ross M."/>
            <person name="Santibanez J."/>
            <person name="Aqrawi P."/>
            <person name="Gross S."/>
            <person name="Joshi V."/>
            <person name="Fowler G."/>
            <person name="Nazareth L."/>
            <person name="Reid J."/>
            <person name="Worley K."/>
            <person name="Petrosino J."/>
            <person name="Highlander S."/>
            <person name="Gibbs R."/>
            <person name="Gibbs R."/>
        </authorList>
    </citation>
    <scope>NUCLEOTIDE SEQUENCE [LARGE SCALE GENOMIC DNA]</scope>
    <source>
        <strain evidence="12">ATCC 43553</strain>
    </source>
</reference>
<dbReference type="InterPro" id="IPR011566">
    <property type="entry name" value="Ubq_synth_Coq7"/>
</dbReference>
<feature type="binding site" evidence="9">
    <location>
        <position position="126"/>
    </location>
    <ligand>
        <name>Fe cation</name>
        <dbReference type="ChEBI" id="CHEBI:24875"/>
        <label>1</label>
    </ligand>
</feature>
<feature type="binding site" evidence="9">
    <location>
        <position position="207"/>
    </location>
    <ligand>
        <name>Fe cation</name>
        <dbReference type="ChEBI" id="CHEBI:24875"/>
        <label>2</label>
    </ligand>
</feature>
<comment type="cofactor">
    <cofactor evidence="9">
        <name>Fe cation</name>
        <dbReference type="ChEBI" id="CHEBI:24875"/>
    </cofactor>
    <text evidence="9">Binds 2 iron ions per subunit.</text>
</comment>
<accession>D4XJC0</accession>
<gene>
    <name evidence="9" type="primary">coq7</name>
    <name evidence="11" type="ORF">HMPREF0004_5567</name>
</gene>
<comment type="catalytic activity">
    <reaction evidence="9">
        <text>a 5-methoxy-2-methyl-3-(all-trans-polyprenyl)benzene-1,4-diol + AH2 + O2 = a 3-demethylubiquinol + A + H2O</text>
        <dbReference type="Rhea" id="RHEA:50908"/>
        <dbReference type="Rhea" id="RHEA-COMP:10859"/>
        <dbReference type="Rhea" id="RHEA-COMP:10914"/>
        <dbReference type="ChEBI" id="CHEBI:13193"/>
        <dbReference type="ChEBI" id="CHEBI:15377"/>
        <dbReference type="ChEBI" id="CHEBI:15379"/>
        <dbReference type="ChEBI" id="CHEBI:17499"/>
        <dbReference type="ChEBI" id="CHEBI:84167"/>
        <dbReference type="ChEBI" id="CHEBI:84422"/>
        <dbReference type="EC" id="1.14.99.60"/>
    </reaction>
</comment>
<dbReference type="GO" id="GO:0046872">
    <property type="term" value="F:metal ion binding"/>
    <property type="evidence" value="ECO:0007669"/>
    <property type="project" value="UniProtKB-KW"/>
</dbReference>
<feature type="binding site" evidence="9">
    <location>
        <position position="207"/>
    </location>
    <ligand>
        <name>Fe cation</name>
        <dbReference type="ChEBI" id="CHEBI:24875"/>
        <label>1</label>
    </ligand>
</feature>
<evidence type="ECO:0000313" key="11">
    <source>
        <dbReference type="EMBL" id="EFF73093.1"/>
    </source>
</evidence>
<comment type="pathway">
    <text evidence="1 9">Cofactor biosynthesis; ubiquinone biosynthesis.</text>
</comment>
<dbReference type="HAMAP" id="MF_01658">
    <property type="entry name" value="COQ7"/>
    <property type="match status" value="1"/>
</dbReference>
<feature type="binding site" evidence="9">
    <location>
        <position position="123"/>
    </location>
    <ligand>
        <name>Fe cation</name>
        <dbReference type="ChEBI" id="CHEBI:24875"/>
        <label>1</label>
    </ligand>
</feature>
<keyword evidence="3 9" id="KW-0831">Ubiquinone biosynthesis</keyword>
<dbReference type="PANTHER" id="PTHR11237">
    <property type="entry name" value="COENZYME Q10 BIOSYNTHESIS PROTEIN 7"/>
    <property type="match status" value="1"/>
</dbReference>
<keyword evidence="8 9" id="KW-0472">Membrane</keyword>
<evidence type="ECO:0000256" key="3">
    <source>
        <dbReference type="ARBA" id="ARBA00022688"/>
    </source>
</evidence>
<comment type="function">
    <text evidence="9">Catalyzes the hydroxylation of 2-nonaprenyl-3-methyl-6-methoxy-1,4-benzoquinol during ubiquinone biosynthesis.</text>
</comment>
<feature type="binding site" evidence="9">
    <location>
        <position position="123"/>
    </location>
    <ligand>
        <name>Fe cation</name>
        <dbReference type="ChEBI" id="CHEBI:24875"/>
        <label>2</label>
    </ligand>
</feature>
<dbReference type="AlphaFoldDB" id="D4XJC0"/>
<feature type="binding site" evidence="9">
    <location>
        <position position="93"/>
    </location>
    <ligand>
        <name>Fe cation</name>
        <dbReference type="ChEBI" id="CHEBI:24875"/>
        <label>1</label>
    </ligand>
</feature>
<dbReference type="EMBL" id="ADMS01000127">
    <property type="protein sequence ID" value="EFF73093.1"/>
    <property type="molecule type" value="Genomic_DNA"/>
</dbReference>
<comment type="similarity">
    <text evidence="9">Belongs to the COQ7 family.</text>
</comment>
<evidence type="ECO:0000256" key="5">
    <source>
        <dbReference type="ARBA" id="ARBA00023002"/>
    </source>
</evidence>
<sequence length="244" mass="26786">MRAPPRIRGVWRQFAQEPPMSIALSQSGPVSLRRRIGPLDALLAEADRALRVLSNSATAGRPYPAKTPDAPGALSEQDKRHAAGLMRVNHVGEICAQALYRGQASVCREPAPRALLLNAAAEEVDHLVWCNERLTELNSRPSLLNPVWYAGSFALGVLASYAGVPRNLGFMAETEKQVEAHLEEHLRTLPVQDERSREVVRKMKDDEAEHRASAERAGGVPLPGPVKTAMRAMSKVMTTTAYWI</sequence>
<dbReference type="InterPro" id="IPR009078">
    <property type="entry name" value="Ferritin-like_SF"/>
</dbReference>
<dbReference type="InterPro" id="IPR047809">
    <property type="entry name" value="COQ7_proteobact"/>
</dbReference>
<proteinExistence type="inferred from homology"/>
<dbReference type="NCBIfam" id="NF033656">
    <property type="entry name" value="DMQ_monoox_COQ7"/>
    <property type="match status" value="1"/>
</dbReference>
<dbReference type="SUPFAM" id="SSF47240">
    <property type="entry name" value="Ferritin-like"/>
    <property type="match status" value="1"/>
</dbReference>
<feature type="region of interest" description="Disordered" evidence="10">
    <location>
        <begin position="204"/>
        <end position="223"/>
    </location>
</feature>
<evidence type="ECO:0000256" key="6">
    <source>
        <dbReference type="ARBA" id="ARBA00023004"/>
    </source>
</evidence>
<evidence type="ECO:0000256" key="8">
    <source>
        <dbReference type="ARBA" id="ARBA00023136"/>
    </source>
</evidence>
<feature type="compositionally biased region" description="Basic and acidic residues" evidence="10">
    <location>
        <begin position="204"/>
        <end position="214"/>
    </location>
</feature>
<organism evidence="11 12">
    <name type="scientific">Achromobacter piechaudii ATCC 43553</name>
    <dbReference type="NCBI Taxonomy" id="742159"/>
    <lineage>
        <taxon>Bacteria</taxon>
        <taxon>Pseudomonadati</taxon>
        <taxon>Pseudomonadota</taxon>
        <taxon>Betaproteobacteria</taxon>
        <taxon>Burkholderiales</taxon>
        <taxon>Alcaligenaceae</taxon>
        <taxon>Achromobacter</taxon>
    </lineage>
</organism>
<dbReference type="Gene3D" id="1.20.1260.10">
    <property type="match status" value="1"/>
</dbReference>
<comment type="subcellular location">
    <subcellularLocation>
        <location evidence="9">Cell membrane</location>
        <topology evidence="9">Peripheral membrane protein</topology>
    </subcellularLocation>
</comment>
<comment type="caution">
    <text evidence="11">The sequence shown here is derived from an EMBL/GenBank/DDBJ whole genome shotgun (WGS) entry which is preliminary data.</text>
</comment>
<dbReference type="UniPathway" id="UPA00232"/>
<evidence type="ECO:0000313" key="12">
    <source>
        <dbReference type="Proteomes" id="UP000004510"/>
    </source>
</evidence>
<evidence type="ECO:0000256" key="7">
    <source>
        <dbReference type="ARBA" id="ARBA00023033"/>
    </source>
</evidence>
<evidence type="ECO:0000256" key="1">
    <source>
        <dbReference type="ARBA" id="ARBA00004749"/>
    </source>
</evidence>
<dbReference type="CDD" id="cd01042">
    <property type="entry name" value="DMQH"/>
    <property type="match status" value="1"/>
</dbReference>
<feature type="binding site" evidence="9">
    <location>
        <position position="175"/>
    </location>
    <ligand>
        <name>Fe cation</name>
        <dbReference type="ChEBI" id="CHEBI:24875"/>
        <label>2</label>
    </ligand>
</feature>
<name>D4XJC0_9BURK</name>
<dbReference type="HOGENOM" id="CLU_088601_0_0_4"/>
<dbReference type="eggNOG" id="COG2941">
    <property type="taxonomic scope" value="Bacteria"/>
</dbReference>
<dbReference type="Pfam" id="PF03232">
    <property type="entry name" value="COQ7"/>
    <property type="match status" value="1"/>
</dbReference>